<evidence type="ECO:0000313" key="1">
    <source>
        <dbReference type="EMBL" id="CAF1484896.1"/>
    </source>
</evidence>
<evidence type="ECO:0000313" key="2">
    <source>
        <dbReference type="EMBL" id="CAF1649530.1"/>
    </source>
</evidence>
<dbReference type="AlphaFoldDB" id="A0A815S4V4"/>
<comment type="caution">
    <text evidence="1">The sequence shown here is derived from an EMBL/GenBank/DDBJ whole genome shotgun (WGS) entry which is preliminary data.</text>
</comment>
<dbReference type="Proteomes" id="UP000663870">
    <property type="component" value="Unassembled WGS sequence"/>
</dbReference>
<dbReference type="Proteomes" id="UP000663854">
    <property type="component" value="Unassembled WGS sequence"/>
</dbReference>
<dbReference type="EMBL" id="CAJNOH010008703">
    <property type="protein sequence ID" value="CAF1484896.1"/>
    <property type="molecule type" value="Genomic_DNA"/>
</dbReference>
<keyword evidence="4" id="KW-1185">Reference proteome</keyword>
<accession>A0A815S4V4</accession>
<proteinExistence type="predicted"/>
<reference evidence="1" key="1">
    <citation type="submission" date="2021-02" db="EMBL/GenBank/DDBJ databases">
        <authorList>
            <person name="Nowell W R."/>
        </authorList>
    </citation>
    <scope>NUCLEOTIDE SEQUENCE</scope>
</reference>
<gene>
    <name evidence="2" type="ORF">JXQ802_LOCUS54373</name>
    <name evidence="1" type="ORF">PYM288_LOCUS37925</name>
</gene>
<dbReference type="EMBL" id="CAJNOL010010411">
    <property type="protein sequence ID" value="CAF1649530.1"/>
    <property type="molecule type" value="Genomic_DNA"/>
</dbReference>
<evidence type="ECO:0000313" key="4">
    <source>
        <dbReference type="Proteomes" id="UP000663870"/>
    </source>
</evidence>
<organism evidence="1 3">
    <name type="scientific">Rotaria sordida</name>
    <dbReference type="NCBI Taxonomy" id="392033"/>
    <lineage>
        <taxon>Eukaryota</taxon>
        <taxon>Metazoa</taxon>
        <taxon>Spiralia</taxon>
        <taxon>Gnathifera</taxon>
        <taxon>Rotifera</taxon>
        <taxon>Eurotatoria</taxon>
        <taxon>Bdelloidea</taxon>
        <taxon>Philodinida</taxon>
        <taxon>Philodinidae</taxon>
        <taxon>Rotaria</taxon>
    </lineage>
</organism>
<name>A0A815S4V4_9BILA</name>
<sequence>MLQEIFKLINSNIEKLLVDCIKSLSRHELNKLIKHLLRLNSLTTKYNSLFVIPSPIHILRLEGDSESISILNVKTLEISINSKDMMMDIIDQFDYINDFVFICDDLSEGDYLEYFIEKLHMH</sequence>
<protein>
    <submittedName>
        <fullName evidence="1">Uncharacterized protein</fullName>
    </submittedName>
</protein>
<evidence type="ECO:0000313" key="3">
    <source>
        <dbReference type="Proteomes" id="UP000663854"/>
    </source>
</evidence>